<proteinExistence type="predicted"/>
<name>A0AAU7NMJ8_PEDPE</name>
<accession>A0AAU7NMJ8</accession>
<dbReference type="Pfam" id="PF07523">
    <property type="entry name" value="Big_3"/>
    <property type="match status" value="1"/>
</dbReference>
<dbReference type="InterPro" id="IPR022038">
    <property type="entry name" value="Ig-like_bact"/>
</dbReference>
<gene>
    <name evidence="2" type="ORF">BB06_02590</name>
</gene>
<organism evidence="2">
    <name type="scientific">Pediococcus pentosaceus CGMCC 7049</name>
    <dbReference type="NCBI Taxonomy" id="1460385"/>
    <lineage>
        <taxon>Bacteria</taxon>
        <taxon>Bacillati</taxon>
        <taxon>Bacillota</taxon>
        <taxon>Bacilli</taxon>
        <taxon>Lactobacillales</taxon>
        <taxon>Lactobacillaceae</taxon>
        <taxon>Pediococcus</taxon>
    </lineage>
</organism>
<dbReference type="AlphaFoldDB" id="A0AAU7NMJ8"/>
<protein>
    <submittedName>
        <fullName evidence="2">Bacterial Ig-like domain-containing protein</fullName>
    </submittedName>
</protein>
<feature type="domain" description="Ig-like" evidence="1">
    <location>
        <begin position="57"/>
        <end position="104"/>
    </location>
</feature>
<sequence>MVAVNGGTEDNLQGNKYYTSSELTSIYDDSMADTYVIGEDKSSVAGHNSTMIAGPNQTWNTADNFDGATDADGNPIDLKDVMVSGTVNPQVTYSYQNAVGNTISKTVAIHVVARQIYLT</sequence>
<reference evidence="2" key="2">
    <citation type="submission" date="2024-05" db="EMBL/GenBank/DDBJ databases">
        <authorList>
            <person name="Chen H."/>
        </authorList>
    </citation>
    <scope>NUCLEOTIDE SEQUENCE</scope>
    <source>
        <strain evidence="2">CGMCC 7049</strain>
    </source>
</reference>
<evidence type="ECO:0000313" key="2">
    <source>
        <dbReference type="EMBL" id="XBS08865.1"/>
    </source>
</evidence>
<dbReference type="EMBL" id="CP157400">
    <property type="protein sequence ID" value="XBS08865.1"/>
    <property type="molecule type" value="Genomic_DNA"/>
</dbReference>
<evidence type="ECO:0000259" key="1">
    <source>
        <dbReference type="Pfam" id="PF07523"/>
    </source>
</evidence>
<reference evidence="2" key="1">
    <citation type="submission" date="2014-02" db="EMBL/GenBank/DDBJ databases">
        <authorList>
            <person name="Zhao D."/>
            <person name="Dong X."/>
            <person name="Li Y."/>
            <person name="Lv L."/>
            <person name="Zhao D."/>
            <person name="Gao Y."/>
            <person name="Wang Y."/>
            <person name="Li Y."/>
        </authorList>
    </citation>
    <scope>NUCLEOTIDE SEQUENCE</scope>
    <source>
        <strain evidence="2">CGMCC 7049</strain>
    </source>
</reference>
<dbReference type="RefSeq" id="WP_029257788.1">
    <property type="nucleotide sequence ID" value="NZ_CP157400.1"/>
</dbReference>